<sequence length="62" mass="7453">PLRERGLARKRKINNEQVLHPKNTKYKARCRRRLSKTCILFMANWGSRNLIVNTTMYWSETC</sequence>
<dbReference type="EMBL" id="GEDG01038376">
    <property type="protein sequence ID" value="JAP07623.1"/>
    <property type="molecule type" value="Transcribed_RNA"/>
</dbReference>
<proteinExistence type="predicted"/>
<evidence type="ECO:0000313" key="1">
    <source>
        <dbReference type="EMBL" id="JAP07623.1"/>
    </source>
</evidence>
<feature type="non-terminal residue" evidence="1">
    <location>
        <position position="1"/>
    </location>
</feature>
<name>A0A0V0GIP2_SOLCH</name>
<organism evidence="1">
    <name type="scientific">Solanum chacoense</name>
    <name type="common">Chaco potato</name>
    <dbReference type="NCBI Taxonomy" id="4108"/>
    <lineage>
        <taxon>Eukaryota</taxon>
        <taxon>Viridiplantae</taxon>
        <taxon>Streptophyta</taxon>
        <taxon>Embryophyta</taxon>
        <taxon>Tracheophyta</taxon>
        <taxon>Spermatophyta</taxon>
        <taxon>Magnoliopsida</taxon>
        <taxon>eudicotyledons</taxon>
        <taxon>Gunneridae</taxon>
        <taxon>Pentapetalae</taxon>
        <taxon>asterids</taxon>
        <taxon>lamiids</taxon>
        <taxon>Solanales</taxon>
        <taxon>Solanaceae</taxon>
        <taxon>Solanoideae</taxon>
        <taxon>Solaneae</taxon>
        <taxon>Solanum</taxon>
    </lineage>
</organism>
<reference evidence="1" key="1">
    <citation type="submission" date="2015-12" db="EMBL/GenBank/DDBJ databases">
        <title>Gene expression during late stages of embryo sac development: a critical building block for successful pollen-pistil interactions.</title>
        <authorList>
            <person name="Liu Y."/>
            <person name="Joly V."/>
            <person name="Sabar M."/>
            <person name="Matton D.P."/>
        </authorList>
    </citation>
    <scope>NUCLEOTIDE SEQUENCE</scope>
</reference>
<accession>A0A0V0GIP2</accession>
<dbReference type="AlphaFoldDB" id="A0A0V0GIP2"/>
<protein>
    <submittedName>
        <fullName evidence="1">Putative ovule protein</fullName>
    </submittedName>
</protein>